<evidence type="ECO:0000256" key="1">
    <source>
        <dbReference type="SAM" id="MobiDB-lite"/>
    </source>
</evidence>
<reference evidence="3 4" key="1">
    <citation type="submission" date="2016-10" db="EMBL/GenBank/DDBJ databases">
        <authorList>
            <person name="Varghese N."/>
        </authorList>
    </citation>
    <scope>NUCLEOTIDE SEQUENCE [LARGE SCALE GENOMIC DNA]</scope>
</reference>
<name>A0A1Y6L6Y4_ZYMTR</name>
<dbReference type="PANTHER" id="PTHR37574:SF1">
    <property type="entry name" value="LIPASE B"/>
    <property type="match status" value="1"/>
</dbReference>
<dbReference type="Proteomes" id="UP000215453">
    <property type="component" value="Chromosome 1"/>
</dbReference>
<evidence type="ECO:0000313" key="3">
    <source>
        <dbReference type="EMBL" id="SMY20257.1"/>
    </source>
</evidence>
<sequence length="466" mass="49801">MKTQSLLYASVLALAQLGQCSPTPTRELERRDLISDAIHNLEDGLSAAANEGFDVVGKILTNLDNIVPTARPASVQDAMNGCQEILAPTGQPKPNLVAAIGQLVAGGLTSDSKSSLGGSLDKDENSFVNNNARSPWPPAYPRAGLHDAPYSISESALRAAIHIPSSFRYGARGAPQPIIMVPGTGSTGYLTFQGNYIPLLQGSNIADPVWLNIPEYALNDIQLNAEYVAYAINYIWGMCNHRKVAVLTWSQGSLMGQWAYKYWPSTRSRVTDQISISPDYHGTVAANLISPPGIAYPPSILQQQYNSQFVATLRSGGGDQAYVPTTNVYSGFFDEIVEPQQGDGASGFLSSSRTAEASNTEVQKACPFALAGGFYDHETTLANPVGYALLVDALKHDGPGKLERINLDSVCNNLLSPGLGLGDFLATQNNLLVAGVQTFLYHPLVLVEPEIKGYARGGSSGYGYRA</sequence>
<dbReference type="InterPro" id="IPR029058">
    <property type="entry name" value="AB_hydrolase_fold"/>
</dbReference>
<accession>A0A1Y6L6Y4</accession>
<proteinExistence type="predicted"/>
<feature type="chain" id="PRO_5011989170" description="Lipase B" evidence="2">
    <location>
        <begin position="21"/>
        <end position="466"/>
    </location>
</feature>
<gene>
    <name evidence="3" type="ORF">ZT1A5_G1692</name>
</gene>
<evidence type="ECO:0000313" key="4">
    <source>
        <dbReference type="Proteomes" id="UP000215453"/>
    </source>
</evidence>
<dbReference type="EMBL" id="LT882676">
    <property type="protein sequence ID" value="SMY20257.1"/>
    <property type="molecule type" value="Genomic_DNA"/>
</dbReference>
<dbReference type="Gene3D" id="3.40.50.1820">
    <property type="entry name" value="alpha/beta hydrolase"/>
    <property type="match status" value="1"/>
</dbReference>
<dbReference type="SUPFAM" id="SSF53474">
    <property type="entry name" value="alpha/beta-Hydrolases"/>
    <property type="match status" value="1"/>
</dbReference>
<dbReference type="InterPro" id="IPR053228">
    <property type="entry name" value="Stereospecific_Lipase"/>
</dbReference>
<evidence type="ECO:0008006" key="5">
    <source>
        <dbReference type="Google" id="ProtNLM"/>
    </source>
</evidence>
<protein>
    <recommendedName>
        <fullName evidence="5">Lipase B</fullName>
    </recommendedName>
</protein>
<dbReference type="AlphaFoldDB" id="A0A1Y6L6Y4"/>
<keyword evidence="2" id="KW-0732">Signal</keyword>
<organism evidence="3 4">
    <name type="scientific">Zymoseptoria tritici ST99CH_1A5</name>
    <dbReference type="NCBI Taxonomy" id="1276529"/>
    <lineage>
        <taxon>Eukaryota</taxon>
        <taxon>Fungi</taxon>
        <taxon>Dikarya</taxon>
        <taxon>Ascomycota</taxon>
        <taxon>Pezizomycotina</taxon>
        <taxon>Dothideomycetes</taxon>
        <taxon>Dothideomycetidae</taxon>
        <taxon>Mycosphaerellales</taxon>
        <taxon>Mycosphaerellaceae</taxon>
        <taxon>Zymoseptoria</taxon>
    </lineage>
</organism>
<feature type="region of interest" description="Disordered" evidence="1">
    <location>
        <begin position="114"/>
        <end position="133"/>
    </location>
</feature>
<feature type="signal peptide" evidence="2">
    <location>
        <begin position="1"/>
        <end position="20"/>
    </location>
</feature>
<dbReference type="PANTHER" id="PTHR37574">
    <property type="entry name" value="LIPASE B"/>
    <property type="match status" value="1"/>
</dbReference>
<evidence type="ECO:0000256" key="2">
    <source>
        <dbReference type="SAM" id="SignalP"/>
    </source>
</evidence>